<evidence type="ECO:0000256" key="4">
    <source>
        <dbReference type="ARBA" id="ARBA00023136"/>
    </source>
</evidence>
<dbReference type="EMBL" id="BLAD01000146">
    <property type="protein sequence ID" value="GES06292.1"/>
    <property type="molecule type" value="Genomic_DNA"/>
</dbReference>
<evidence type="ECO:0000313" key="7">
    <source>
        <dbReference type="Proteomes" id="UP000334990"/>
    </source>
</evidence>
<dbReference type="PANTHER" id="PTHR30168:SF0">
    <property type="entry name" value="INNER MEMBRANE PROTEIN"/>
    <property type="match status" value="1"/>
</dbReference>
<keyword evidence="3" id="KW-1133">Transmembrane helix</keyword>
<comment type="caution">
    <text evidence="6">The sequence shown here is derived from an EMBL/GenBank/DDBJ whole genome shotgun (WGS) entry which is preliminary data.</text>
</comment>
<dbReference type="Proteomes" id="UP000334990">
    <property type="component" value="Unassembled WGS sequence"/>
</dbReference>
<gene>
    <name evidence="6" type="ORF">Acor_83610</name>
</gene>
<evidence type="ECO:0000256" key="1">
    <source>
        <dbReference type="ARBA" id="ARBA00004167"/>
    </source>
</evidence>
<name>A0A5M3WDY6_9ACTN</name>
<comment type="subcellular location">
    <subcellularLocation>
        <location evidence="1">Membrane</location>
        <topology evidence="1">Single-pass membrane protein</topology>
    </subcellularLocation>
</comment>
<dbReference type="InterPro" id="IPR007343">
    <property type="entry name" value="Uncharacterised_pept_Zn_put"/>
</dbReference>
<evidence type="ECO:0000256" key="2">
    <source>
        <dbReference type="ARBA" id="ARBA00022692"/>
    </source>
</evidence>
<dbReference type="OrthoDB" id="9774900at2"/>
<feature type="region of interest" description="Disordered" evidence="5">
    <location>
        <begin position="31"/>
        <end position="56"/>
    </location>
</feature>
<dbReference type="PANTHER" id="PTHR30168">
    <property type="entry name" value="PUTATIVE MEMBRANE PROTEIN YPFJ"/>
    <property type="match status" value="1"/>
</dbReference>
<sequence length="303" mass="32852">MIVGGLLGLGAFVLAVLIVSAALMDNARGPVTTAQADRPRGTTETGRPGTEPQAKPAVKLDRSLKKNTLYQVGALPRTRCPAGNADINSHGQLKALIIKTGACMGRAWKPRLEKAGIPFSPPKYAIVARSGRGACGDFPMRGSIVPYYCPSNTTIYASTSAMAKGKGDARGYGSIVSWHGGIIGMMAHEYGHHVQYLTGLSHTRQEQNNLATSENQRLAISRRFELQANCLSGMFMRSVSSTYPIPANRRQNLFYFFSNVGDWPGYPRDHGSPANSGAWFRQGWQRQHAYQCNTWAVSSSSVS</sequence>
<accession>A0A5M3WDY6</accession>
<feature type="compositionally biased region" description="Low complexity" evidence="5">
    <location>
        <begin position="42"/>
        <end position="52"/>
    </location>
</feature>
<keyword evidence="4" id="KW-0472">Membrane</keyword>
<dbReference type="RefSeq" id="WP_155342202.1">
    <property type="nucleotide sequence ID" value="NZ_BAAABN010000041.1"/>
</dbReference>
<keyword evidence="2" id="KW-0812">Transmembrane</keyword>
<dbReference type="GO" id="GO:0016020">
    <property type="term" value="C:membrane"/>
    <property type="evidence" value="ECO:0007669"/>
    <property type="project" value="UniProtKB-SubCell"/>
</dbReference>
<keyword evidence="7" id="KW-1185">Reference proteome</keyword>
<proteinExistence type="predicted"/>
<organism evidence="6 7">
    <name type="scientific">Acrocarpospora corrugata</name>
    <dbReference type="NCBI Taxonomy" id="35763"/>
    <lineage>
        <taxon>Bacteria</taxon>
        <taxon>Bacillati</taxon>
        <taxon>Actinomycetota</taxon>
        <taxon>Actinomycetes</taxon>
        <taxon>Streptosporangiales</taxon>
        <taxon>Streptosporangiaceae</taxon>
        <taxon>Acrocarpospora</taxon>
    </lineage>
</organism>
<evidence type="ECO:0000256" key="3">
    <source>
        <dbReference type="ARBA" id="ARBA00022989"/>
    </source>
</evidence>
<dbReference type="Pfam" id="PF04228">
    <property type="entry name" value="Zn_peptidase"/>
    <property type="match status" value="1"/>
</dbReference>
<protein>
    <recommendedName>
        <fullName evidence="8">Peptidase</fullName>
    </recommendedName>
</protein>
<evidence type="ECO:0000313" key="6">
    <source>
        <dbReference type="EMBL" id="GES06292.1"/>
    </source>
</evidence>
<evidence type="ECO:0008006" key="8">
    <source>
        <dbReference type="Google" id="ProtNLM"/>
    </source>
</evidence>
<dbReference type="AlphaFoldDB" id="A0A5M3WDY6"/>
<evidence type="ECO:0000256" key="5">
    <source>
        <dbReference type="SAM" id="MobiDB-lite"/>
    </source>
</evidence>
<reference evidence="6 7" key="1">
    <citation type="submission" date="2019-10" db="EMBL/GenBank/DDBJ databases">
        <title>Whole genome shotgun sequence of Acrocarpospora corrugata NBRC 13972.</title>
        <authorList>
            <person name="Ichikawa N."/>
            <person name="Kimura A."/>
            <person name="Kitahashi Y."/>
            <person name="Komaki H."/>
            <person name="Oguchi A."/>
        </authorList>
    </citation>
    <scope>NUCLEOTIDE SEQUENCE [LARGE SCALE GENOMIC DNA]</scope>
    <source>
        <strain evidence="6 7">NBRC 13972</strain>
    </source>
</reference>